<keyword evidence="2" id="KW-0804">Transcription</keyword>
<evidence type="ECO:0000313" key="2">
    <source>
        <dbReference type="EMBL" id="GBE63278.1"/>
    </source>
</evidence>
<evidence type="ECO:0000313" key="3">
    <source>
        <dbReference type="Proteomes" id="UP000236319"/>
    </source>
</evidence>
<dbReference type="VEuPathDB" id="PiroplasmaDB:BOVATA_047710"/>
<dbReference type="EMBL" id="BDSA01000027">
    <property type="protein sequence ID" value="GBE63278.1"/>
    <property type="molecule type" value="Genomic_DNA"/>
</dbReference>
<dbReference type="AlphaFoldDB" id="A0A2H6KJW7"/>
<keyword evidence="3" id="KW-1185">Reference proteome</keyword>
<evidence type="ECO:0000256" key="1">
    <source>
        <dbReference type="SAM" id="Phobius"/>
    </source>
</evidence>
<reference evidence="2 3" key="1">
    <citation type="journal article" date="2017" name="BMC Genomics">
        <title>Whole-genome assembly of Babesia ovata and comparative genomics between closely related pathogens.</title>
        <authorList>
            <person name="Yamagishi J."/>
            <person name="Asada M."/>
            <person name="Hakimi H."/>
            <person name="Tanaka T.Q."/>
            <person name="Sugimoto C."/>
            <person name="Kawazu S."/>
        </authorList>
    </citation>
    <scope>NUCLEOTIDE SEQUENCE [LARGE SCALE GENOMIC DNA]</scope>
    <source>
        <strain evidence="2 3">Miyake</strain>
    </source>
</reference>
<gene>
    <name evidence="2" type="ORF">BOVATA_047710</name>
</gene>
<keyword evidence="1" id="KW-1133">Transmembrane helix</keyword>
<comment type="caution">
    <text evidence="2">The sequence shown here is derived from an EMBL/GenBank/DDBJ whole genome shotgun (WGS) entry which is preliminary data.</text>
</comment>
<sequence>MGGAFLLAGGRKGIVKLVIKFLSNRSDSVQDGCDAVSVWWIEQHGLQFVAHLPGCRGEGTEYGGDEGFSFTFFAAAVGAVAYAFCGGLYVCQQPLNLRDYARDSTVRFLQLLIKRFGKCLATLLHSLDAFCDVFCTAAFCLNHSTGFSCFAAKCILNFTCHFLDRVLSTPSKNLVVNPITDQTVMRQNSLLNPALHYILELTPAERIEIISHLTLNTIQA</sequence>
<keyword evidence="2" id="KW-0240">DNA-directed RNA polymerase</keyword>
<dbReference type="RefSeq" id="XP_028869521.1">
    <property type="nucleotide sequence ID" value="XM_029013688.1"/>
</dbReference>
<protein>
    <submittedName>
        <fullName evidence="2">DNA-directed RNA polymerase subunit beta, putative</fullName>
    </submittedName>
</protein>
<accession>A0A2H6KJW7</accession>
<keyword evidence="1" id="KW-0812">Transmembrane</keyword>
<feature type="transmembrane region" description="Helical" evidence="1">
    <location>
        <begin position="70"/>
        <end position="91"/>
    </location>
</feature>
<proteinExistence type="predicted"/>
<organism evidence="2 3">
    <name type="scientific">Babesia ovata</name>
    <dbReference type="NCBI Taxonomy" id="189622"/>
    <lineage>
        <taxon>Eukaryota</taxon>
        <taxon>Sar</taxon>
        <taxon>Alveolata</taxon>
        <taxon>Apicomplexa</taxon>
        <taxon>Aconoidasida</taxon>
        <taxon>Piroplasmida</taxon>
        <taxon>Babesiidae</taxon>
        <taxon>Babesia</taxon>
    </lineage>
</organism>
<keyword evidence="1" id="KW-0472">Membrane</keyword>
<dbReference type="GO" id="GO:0000428">
    <property type="term" value="C:DNA-directed RNA polymerase complex"/>
    <property type="evidence" value="ECO:0007669"/>
    <property type="project" value="UniProtKB-KW"/>
</dbReference>
<dbReference type="GeneID" id="39877048"/>
<dbReference type="Proteomes" id="UP000236319">
    <property type="component" value="Unassembled WGS sequence"/>
</dbReference>
<name>A0A2H6KJW7_9APIC</name>